<reference evidence="2 3" key="1">
    <citation type="submission" date="2024-06" db="EMBL/GenBank/DDBJ databases">
        <title>Genome of Rhodovulum iodosum, a marine photoferrotroph.</title>
        <authorList>
            <person name="Bianchini G."/>
            <person name="Nikeleit V."/>
            <person name="Kappler A."/>
            <person name="Bryce C."/>
            <person name="Sanchez-Baracaldo P."/>
        </authorList>
    </citation>
    <scope>NUCLEOTIDE SEQUENCE [LARGE SCALE GENOMIC DNA]</scope>
    <source>
        <strain evidence="2 3">UT/N1</strain>
    </source>
</reference>
<proteinExistence type="predicted"/>
<dbReference type="SMART" id="SM00460">
    <property type="entry name" value="TGc"/>
    <property type="match status" value="1"/>
</dbReference>
<dbReference type="Pfam" id="PF01841">
    <property type="entry name" value="Transglut_core"/>
    <property type="match status" value="1"/>
</dbReference>
<comment type="caution">
    <text evidence="2">The sequence shown here is derived from an EMBL/GenBank/DDBJ whole genome shotgun (WGS) entry which is preliminary data.</text>
</comment>
<keyword evidence="3" id="KW-1185">Reference proteome</keyword>
<dbReference type="RefSeq" id="WP_125403621.1">
    <property type="nucleotide sequence ID" value="NZ_JBEHHI010000003.1"/>
</dbReference>
<name>A0ABV3XY28_9RHOB</name>
<dbReference type="InterPro" id="IPR038765">
    <property type="entry name" value="Papain-like_cys_pep_sf"/>
</dbReference>
<dbReference type="SUPFAM" id="SSF54001">
    <property type="entry name" value="Cysteine proteinases"/>
    <property type="match status" value="1"/>
</dbReference>
<accession>A0ABV3XY28</accession>
<dbReference type="PANTHER" id="PTHR33490">
    <property type="entry name" value="BLR5614 PROTEIN-RELATED"/>
    <property type="match status" value="1"/>
</dbReference>
<protein>
    <submittedName>
        <fullName evidence="2">Transglutaminase-like putative cysteine protease</fullName>
    </submittedName>
</protein>
<evidence type="ECO:0000259" key="1">
    <source>
        <dbReference type="SMART" id="SM00460"/>
    </source>
</evidence>
<evidence type="ECO:0000313" key="3">
    <source>
        <dbReference type="Proteomes" id="UP001560019"/>
    </source>
</evidence>
<gene>
    <name evidence="2" type="ORF">Ga0609869_003317</name>
</gene>
<dbReference type="Proteomes" id="UP001560019">
    <property type="component" value="Unassembled WGS sequence"/>
</dbReference>
<sequence length="281" mass="31528">MRMRLGCRLSFQLPARTPMILLLNVHYSRASDLERPDLLVTDPAVPIEAYRDGFGNWCNRLVAPAGVMTVSTDGVIRDSGLSDPVDLSAQQHPVEQLPSDALTYLLPSRYCETDVLADFAWNQFNHQPLGWPRVQAVCDFVHNHVRFGYEHSRPTRTAVETLNEGVGVCRDFTHLAVALCRSLNIPARYCTGYVSDINQPPPYPPMDFAAWMEVYLGGKWWVFDPRNNDIRFGRVLIAQGRDAADVPLTHSFGLHELTNFEVWIDKIEDTPDAPTGPPGPA</sequence>
<organism evidence="2 3">
    <name type="scientific">Rhodovulum iodosum</name>
    <dbReference type="NCBI Taxonomy" id="68291"/>
    <lineage>
        <taxon>Bacteria</taxon>
        <taxon>Pseudomonadati</taxon>
        <taxon>Pseudomonadota</taxon>
        <taxon>Alphaproteobacteria</taxon>
        <taxon>Rhodobacterales</taxon>
        <taxon>Paracoccaceae</taxon>
        <taxon>Rhodovulum</taxon>
    </lineage>
</organism>
<dbReference type="InterPro" id="IPR002931">
    <property type="entry name" value="Transglutaminase-like"/>
</dbReference>
<dbReference type="Gene3D" id="3.10.620.30">
    <property type="match status" value="1"/>
</dbReference>
<feature type="domain" description="Transglutaminase-like" evidence="1">
    <location>
        <begin position="161"/>
        <end position="227"/>
    </location>
</feature>
<evidence type="ECO:0000313" key="2">
    <source>
        <dbReference type="EMBL" id="MEX5729964.1"/>
    </source>
</evidence>
<dbReference type="PANTHER" id="PTHR33490:SF12">
    <property type="entry name" value="BLL5557 PROTEIN"/>
    <property type="match status" value="1"/>
</dbReference>
<dbReference type="EMBL" id="JBEHHI010000003">
    <property type="protein sequence ID" value="MEX5729964.1"/>
    <property type="molecule type" value="Genomic_DNA"/>
</dbReference>
<dbReference type="Gene3D" id="2.60.40.2250">
    <property type="match status" value="1"/>
</dbReference>